<dbReference type="CDD" id="cd01949">
    <property type="entry name" value="GGDEF"/>
    <property type="match status" value="1"/>
</dbReference>
<dbReference type="OrthoDB" id="9805474at2"/>
<dbReference type="Pfam" id="PF00990">
    <property type="entry name" value="GGDEF"/>
    <property type="match status" value="1"/>
</dbReference>
<dbReference type="GO" id="GO:0052621">
    <property type="term" value="F:diguanylate cyclase activity"/>
    <property type="evidence" value="ECO:0007669"/>
    <property type="project" value="UniProtKB-EC"/>
</dbReference>
<reference evidence="2 3" key="1">
    <citation type="submission" date="2018-03" db="EMBL/GenBank/DDBJ databases">
        <title>Genome sequence of Clostridium luticellarii DSM 29923.</title>
        <authorList>
            <person name="Poehlein A."/>
            <person name="Daniel R."/>
        </authorList>
    </citation>
    <scope>NUCLEOTIDE SEQUENCE [LARGE SCALE GENOMIC DNA]</scope>
    <source>
        <strain evidence="2 3">DSM 29923</strain>
    </source>
</reference>
<dbReference type="GO" id="GO:0005886">
    <property type="term" value="C:plasma membrane"/>
    <property type="evidence" value="ECO:0007669"/>
    <property type="project" value="TreeGrafter"/>
</dbReference>
<dbReference type="Proteomes" id="UP000237798">
    <property type="component" value="Unassembled WGS sequence"/>
</dbReference>
<dbReference type="Gene3D" id="3.30.70.270">
    <property type="match status" value="1"/>
</dbReference>
<dbReference type="PANTHER" id="PTHR45138:SF23">
    <property type="entry name" value="SIGNALING PROTEIN"/>
    <property type="match status" value="1"/>
</dbReference>
<organism evidence="2 3">
    <name type="scientific">Clostridium luticellarii</name>
    <dbReference type="NCBI Taxonomy" id="1691940"/>
    <lineage>
        <taxon>Bacteria</taxon>
        <taxon>Bacillati</taxon>
        <taxon>Bacillota</taxon>
        <taxon>Clostridia</taxon>
        <taxon>Eubacteriales</taxon>
        <taxon>Clostridiaceae</taxon>
        <taxon>Clostridium</taxon>
    </lineage>
</organism>
<keyword evidence="2" id="KW-0808">Transferase</keyword>
<dbReference type="SMART" id="SM00267">
    <property type="entry name" value="GGDEF"/>
    <property type="match status" value="1"/>
</dbReference>
<dbReference type="RefSeq" id="WP_106008559.1">
    <property type="nucleotide sequence ID" value="NZ_PVXP01000010.1"/>
</dbReference>
<keyword evidence="3" id="KW-1185">Reference proteome</keyword>
<keyword evidence="2" id="KW-0548">Nucleotidyltransferase</keyword>
<feature type="domain" description="GGDEF" evidence="1">
    <location>
        <begin position="66"/>
        <end position="195"/>
    </location>
</feature>
<dbReference type="SUPFAM" id="SSF55073">
    <property type="entry name" value="Nucleotide cyclase"/>
    <property type="match status" value="1"/>
</dbReference>
<evidence type="ECO:0000313" key="2">
    <source>
        <dbReference type="EMBL" id="PRR85879.1"/>
    </source>
</evidence>
<protein>
    <submittedName>
        <fullName evidence="2">Putative diguanylate cyclase AdrA</fullName>
        <ecNumber evidence="2">2.7.7.65</ecNumber>
    </submittedName>
</protein>
<dbReference type="InterPro" id="IPR050469">
    <property type="entry name" value="Diguanylate_Cyclase"/>
</dbReference>
<name>A0A2T0BPS9_9CLOT</name>
<dbReference type="InterPro" id="IPR029787">
    <property type="entry name" value="Nucleotide_cyclase"/>
</dbReference>
<comment type="caution">
    <text evidence="2">The sequence shown here is derived from an EMBL/GenBank/DDBJ whole genome shotgun (WGS) entry which is preliminary data.</text>
</comment>
<dbReference type="PROSITE" id="PS50887">
    <property type="entry name" value="GGDEF"/>
    <property type="match status" value="1"/>
</dbReference>
<dbReference type="InterPro" id="IPR043128">
    <property type="entry name" value="Rev_trsase/Diguanyl_cyclase"/>
</dbReference>
<gene>
    <name evidence="2" type="primary">adrA_1</name>
    <name evidence="2" type="ORF">CLLU_10830</name>
</gene>
<dbReference type="EMBL" id="PVXP01000010">
    <property type="protein sequence ID" value="PRR85879.1"/>
    <property type="molecule type" value="Genomic_DNA"/>
</dbReference>
<dbReference type="PANTHER" id="PTHR45138">
    <property type="entry name" value="REGULATORY COMPONENTS OF SENSORY TRANSDUCTION SYSTEM"/>
    <property type="match status" value="1"/>
</dbReference>
<dbReference type="EC" id="2.7.7.65" evidence="2"/>
<dbReference type="AlphaFoldDB" id="A0A2T0BPS9"/>
<accession>A0A2T0BPS9</accession>
<proteinExistence type="predicted"/>
<dbReference type="GO" id="GO:0043709">
    <property type="term" value="P:cell adhesion involved in single-species biofilm formation"/>
    <property type="evidence" value="ECO:0007669"/>
    <property type="project" value="TreeGrafter"/>
</dbReference>
<dbReference type="GO" id="GO:1902201">
    <property type="term" value="P:negative regulation of bacterial-type flagellum-dependent cell motility"/>
    <property type="evidence" value="ECO:0007669"/>
    <property type="project" value="TreeGrafter"/>
</dbReference>
<evidence type="ECO:0000259" key="1">
    <source>
        <dbReference type="PROSITE" id="PS50887"/>
    </source>
</evidence>
<sequence>MDYEDMDRETLIRILREKDTVLEKLYMEREKLNYYASTDAMTGVLNRRSGLEMLNKELNLSRIGNKNLVVCFVDVDGLKIVNDNFGHQEGDKLLINTAKILKDSIRKTDFVIRMGGDEFLVIFPGAAMEEVHKIWHRIEEKLKEYNENNENYNFSLSCGFCECRKGMQCGMSVEDLIKNADFEMYKKKLQKKKEL</sequence>
<evidence type="ECO:0000313" key="3">
    <source>
        <dbReference type="Proteomes" id="UP000237798"/>
    </source>
</evidence>
<dbReference type="NCBIfam" id="TIGR00254">
    <property type="entry name" value="GGDEF"/>
    <property type="match status" value="1"/>
</dbReference>
<dbReference type="InterPro" id="IPR000160">
    <property type="entry name" value="GGDEF_dom"/>
</dbReference>